<evidence type="ECO:0000256" key="3">
    <source>
        <dbReference type="ARBA" id="ARBA00022840"/>
    </source>
</evidence>
<keyword evidence="3 6" id="KW-0067">ATP-binding</keyword>
<evidence type="ECO:0000313" key="9">
    <source>
        <dbReference type="EMBL" id="MFC5453842.1"/>
    </source>
</evidence>
<dbReference type="NCBIfam" id="TIGR02168">
    <property type="entry name" value="SMC_prok_B"/>
    <property type="match status" value="1"/>
</dbReference>
<dbReference type="SUPFAM" id="SSF52540">
    <property type="entry name" value="P-loop containing nucleoside triphosphate hydrolases"/>
    <property type="match status" value="1"/>
</dbReference>
<reference evidence="10" key="1">
    <citation type="journal article" date="2019" name="Int. J. Syst. Evol. Microbiol.">
        <title>The Global Catalogue of Microorganisms (GCM) 10K type strain sequencing project: providing services to taxonomists for standard genome sequencing and annotation.</title>
        <authorList>
            <consortium name="The Broad Institute Genomics Platform"/>
            <consortium name="The Broad Institute Genome Sequencing Center for Infectious Disease"/>
            <person name="Wu L."/>
            <person name="Ma J."/>
        </authorList>
    </citation>
    <scope>NUCLEOTIDE SEQUENCE [LARGE SCALE GENOMIC DNA]</scope>
    <source>
        <strain evidence="10">CGMCC 4.1469</strain>
    </source>
</reference>
<dbReference type="Pfam" id="PF02463">
    <property type="entry name" value="SMC_N"/>
    <property type="match status" value="1"/>
</dbReference>
<dbReference type="InterPro" id="IPR027417">
    <property type="entry name" value="P-loop_NTPase"/>
</dbReference>
<evidence type="ECO:0000256" key="6">
    <source>
        <dbReference type="HAMAP-Rule" id="MF_01894"/>
    </source>
</evidence>
<keyword evidence="4 6" id="KW-0175">Coiled coil</keyword>
<dbReference type="RefSeq" id="WP_377163314.1">
    <property type="nucleotide sequence ID" value="NZ_JBHSMQ010000001.1"/>
</dbReference>
<dbReference type="InterPro" id="IPR024704">
    <property type="entry name" value="SMC"/>
</dbReference>
<keyword evidence="2 6" id="KW-0547">Nucleotide-binding</keyword>
<feature type="compositionally biased region" description="Low complexity" evidence="7">
    <location>
        <begin position="983"/>
        <end position="1001"/>
    </location>
</feature>
<comment type="caution">
    <text evidence="9">The sequence shown here is derived from an EMBL/GenBank/DDBJ whole genome shotgun (WGS) entry which is preliminary data.</text>
</comment>
<dbReference type="Gene3D" id="1.20.1060.20">
    <property type="match status" value="1"/>
</dbReference>
<keyword evidence="1 6" id="KW-0963">Cytoplasm</keyword>
<dbReference type="SUPFAM" id="SSF75553">
    <property type="entry name" value="Smc hinge domain"/>
    <property type="match status" value="1"/>
</dbReference>
<dbReference type="EMBL" id="JBHSMQ010000001">
    <property type="protein sequence ID" value="MFC5453842.1"/>
    <property type="molecule type" value="Genomic_DNA"/>
</dbReference>
<evidence type="ECO:0000256" key="1">
    <source>
        <dbReference type="ARBA" id="ARBA00022490"/>
    </source>
</evidence>
<feature type="binding site" evidence="6">
    <location>
        <begin position="32"/>
        <end position="39"/>
    </location>
    <ligand>
        <name>ATP</name>
        <dbReference type="ChEBI" id="CHEBI:30616"/>
    </ligand>
</feature>
<evidence type="ECO:0000259" key="8">
    <source>
        <dbReference type="SMART" id="SM00968"/>
    </source>
</evidence>
<evidence type="ECO:0000313" key="10">
    <source>
        <dbReference type="Proteomes" id="UP001596052"/>
    </source>
</evidence>
<feature type="region of interest" description="Disordered" evidence="7">
    <location>
        <begin position="1273"/>
        <end position="1337"/>
    </location>
</feature>
<comment type="similarity">
    <text evidence="6">Belongs to the SMC family.</text>
</comment>
<feature type="domain" description="SMC hinge" evidence="8">
    <location>
        <begin position="525"/>
        <end position="640"/>
    </location>
</feature>
<dbReference type="Proteomes" id="UP001596052">
    <property type="component" value="Unassembled WGS sequence"/>
</dbReference>
<dbReference type="Gene3D" id="3.30.70.1620">
    <property type="match status" value="1"/>
</dbReference>
<keyword evidence="5 6" id="KW-0238">DNA-binding</keyword>
<dbReference type="InterPro" id="IPR003395">
    <property type="entry name" value="RecF/RecN/SMC_N"/>
</dbReference>
<dbReference type="SMART" id="SM00968">
    <property type="entry name" value="SMC_hinge"/>
    <property type="match status" value="1"/>
</dbReference>
<feature type="coiled-coil region" evidence="6">
    <location>
        <begin position="681"/>
        <end position="946"/>
    </location>
</feature>
<dbReference type="InterPro" id="IPR010935">
    <property type="entry name" value="SMC_hinge"/>
</dbReference>
<dbReference type="InterPro" id="IPR036277">
    <property type="entry name" value="SMC_hinge_sf"/>
</dbReference>
<dbReference type="SUPFAM" id="SSF57997">
    <property type="entry name" value="Tropomyosin"/>
    <property type="match status" value="2"/>
</dbReference>
<comment type="function">
    <text evidence="6">Required for chromosome condensation and partitioning.</text>
</comment>
<evidence type="ECO:0000256" key="7">
    <source>
        <dbReference type="SAM" id="MobiDB-lite"/>
    </source>
</evidence>
<evidence type="ECO:0000256" key="2">
    <source>
        <dbReference type="ARBA" id="ARBA00022741"/>
    </source>
</evidence>
<comment type="domain">
    <text evidence="6">Contains large globular domains required for ATP hydrolysis at each terminus and a third globular domain forming a flexible hinge near the middle of the molecule. These domains are separated by coiled-coil structures.</text>
</comment>
<dbReference type="CDD" id="cd03278">
    <property type="entry name" value="ABC_SMC_barmotin"/>
    <property type="match status" value="1"/>
</dbReference>
<feature type="region of interest" description="Disordered" evidence="7">
    <location>
        <begin position="973"/>
        <end position="1020"/>
    </location>
</feature>
<dbReference type="InterPro" id="IPR011890">
    <property type="entry name" value="SMC_prok"/>
</dbReference>
<dbReference type="PANTHER" id="PTHR43977">
    <property type="entry name" value="STRUCTURAL MAINTENANCE OF CHROMOSOMES PROTEIN 3"/>
    <property type="match status" value="1"/>
</dbReference>
<gene>
    <name evidence="6 9" type="primary">smc</name>
    <name evidence="9" type="ORF">ACFQDI_03145</name>
</gene>
<accession>A0ABW0KMB0</accession>
<dbReference type="Pfam" id="PF06470">
    <property type="entry name" value="SMC_hinge"/>
    <property type="match status" value="1"/>
</dbReference>
<evidence type="ECO:0000256" key="4">
    <source>
        <dbReference type="ARBA" id="ARBA00023054"/>
    </source>
</evidence>
<dbReference type="Gene3D" id="3.40.50.300">
    <property type="entry name" value="P-loop containing nucleotide triphosphate hydrolases"/>
    <property type="match status" value="2"/>
</dbReference>
<keyword evidence="10" id="KW-1185">Reference proteome</keyword>
<name>A0ABW0KMB0_9BACT</name>
<comment type="subunit">
    <text evidence="6">Homodimer.</text>
</comment>
<dbReference type="PIRSF" id="PIRSF005719">
    <property type="entry name" value="SMC"/>
    <property type="match status" value="1"/>
</dbReference>
<feature type="coiled-coil region" evidence="6">
    <location>
        <begin position="241"/>
        <end position="499"/>
    </location>
</feature>
<feature type="compositionally biased region" description="Low complexity" evidence="7">
    <location>
        <begin position="1299"/>
        <end position="1308"/>
    </location>
</feature>
<comment type="subcellular location">
    <subcellularLocation>
        <location evidence="6">Cytoplasm</location>
    </subcellularLocation>
</comment>
<dbReference type="HAMAP" id="MF_01894">
    <property type="entry name" value="Smc_prok"/>
    <property type="match status" value="1"/>
</dbReference>
<proteinExistence type="inferred from homology"/>
<evidence type="ECO:0000256" key="5">
    <source>
        <dbReference type="ARBA" id="ARBA00023125"/>
    </source>
</evidence>
<sequence length="1337" mass="151154">MYLKSLTLHGFKSFADKTHFEFHKGVTGIVGPNGCGKSNVVDAIRWVLGETSAKALRGDEMADVIFNGTDKRKPVGLAEVTLTMADCEQSLNVDFNEVALTRRVFRDGRSEYRLNNTICRLKDIHDLIAGTGIGRAAYSIMAQGQIDMLLSSKPEDRRTVFEEAAGITKFKSQKREALRKLEYTEANLLRVADIVAEVKRQMGTLQRQAAKARRYQALLEDTRLLDTHLAHKQYTEFSGEKSEAENQVRMMANQIEELQHRLQVAETEAAQTREAYHALESQISQARQQAQELRSQMQSAQSRIGFNRERTEELEGRLRQNEEQIAANEELLDQARRDLASADEQLLAIADNIQTRQMAVNEHASQHQNIMPERNRLESDRRAIRESIRQFEGQIAASEARAQSLGNQISGDRQRFESLAHDRMTAQQAREASQIEFDELQRNIQELEDTRNQLEEKAKDCAREMIERRRQRDAMNNELNDLQRNLTQRKSRLEIIEQLLQKGEGLSAGTQKVISGLDNPEVYGVGVRGLLASSIEVEPEYITPIEAALKDHLQAVLLTESELAAQIIDRLTDHKMGRAALVPHDFCNLRNAADRELLPAGALAWATDKVRVKTGVQGLIDHLLHNVVVVDDLHTALRMKREMPHLAIATMRGEFITHDGIITGGASKEEGSSTLRREAEVRQLRAEVEALEYQYMEKEDAVNSVTAQLEEMQREEVSLREQSQRAREGFSQFQGKMSVVQRALQQATTKLESVEWDQNQIQERISGSESQITQLREAVAIAQEQLETSRIREAELELEMESFLRRELESSERLNELRTALALEQSALQSIERQKAPLGVRLQELQAGINRFSEEMNTWRMRIQQSEAENARFQEQIESQRDTIGAIEEHLQSKTEERAGLFEQVSQLESQLTQLRQSFNGLNESRNRAEVTLTRVDLRLENLINQVQERYSFHIEAFEPDYHVLMMTIEEQKKNRSRGKKGAASTAESSSADDSADATAEAPEEPEAEEAPQVRAVSNRDDDAVDIDEVVIPGQEAEPDWAFVMEVVYELRQKLEGIGPVNLDAIQEFEELEERHNFLDTQHNDLVKSKDELLQVIAKINDTTKTMFVETFEQVRGFFNNNFRELFGPAAKADLMLVDENDPLESGIEIIAKPPGKKLQTISLLSGGERSMTAVALLFSIYQVKPSPFCVLDELDAPLDETNIGRFLKMLDAFIDNSQFIIVTHNKRTMSRADVIYGVTMQEFGVSKPVGVRMTTEDTRTLAKSAQELALEAPNQQKRRKKSDDANAAEGEDADEAADAASAEASESTPVNEDLDEEQARLTAIEEQEEQTPAALV</sequence>
<protein>
    <recommendedName>
        <fullName evidence="6">Chromosome partition protein Smc</fullName>
    </recommendedName>
</protein>
<organism evidence="9 10">
    <name type="scientific">Prosthecobacter fluviatilis</name>
    <dbReference type="NCBI Taxonomy" id="445931"/>
    <lineage>
        <taxon>Bacteria</taxon>
        <taxon>Pseudomonadati</taxon>
        <taxon>Verrucomicrobiota</taxon>
        <taxon>Verrucomicrobiia</taxon>
        <taxon>Verrucomicrobiales</taxon>
        <taxon>Verrucomicrobiaceae</taxon>
        <taxon>Prosthecobacter</taxon>
    </lineage>
</organism>